<dbReference type="GeneTree" id="ENSGT00990000204427"/>
<evidence type="ECO:0000256" key="1">
    <source>
        <dbReference type="SAM" id="SignalP"/>
    </source>
</evidence>
<dbReference type="Proteomes" id="UP000261340">
    <property type="component" value="Unplaced"/>
</dbReference>
<accession>A0A3Q0QRZ8</accession>
<feature type="signal peptide" evidence="1">
    <location>
        <begin position="1"/>
        <end position="23"/>
    </location>
</feature>
<protein>
    <submittedName>
        <fullName evidence="2">Uncharacterized protein</fullName>
    </submittedName>
</protein>
<evidence type="ECO:0000313" key="3">
    <source>
        <dbReference type="Proteomes" id="UP000261340"/>
    </source>
</evidence>
<keyword evidence="3" id="KW-1185">Reference proteome</keyword>
<reference evidence="2" key="1">
    <citation type="submission" date="2025-08" db="UniProtKB">
        <authorList>
            <consortium name="Ensembl"/>
        </authorList>
    </citation>
    <scope>IDENTIFICATION</scope>
</reference>
<evidence type="ECO:0000313" key="2">
    <source>
        <dbReference type="Ensembl" id="ENSACIP00000002189.1"/>
    </source>
</evidence>
<keyword evidence="1" id="KW-0732">Signal</keyword>
<reference evidence="2" key="2">
    <citation type="submission" date="2025-09" db="UniProtKB">
        <authorList>
            <consortium name="Ensembl"/>
        </authorList>
    </citation>
    <scope>IDENTIFICATION</scope>
</reference>
<sequence>LHHKLPSLGCQFLGLCLLQLSDALTVTHLLISVIVVGLDGFHELGKCTFVLTREKQPVSTVLTLYTEDYIFKTQSTQCACLTVLLQIPTKFDT</sequence>
<name>A0A3Q0QRZ8_AMPCI</name>
<proteinExistence type="predicted"/>
<feature type="chain" id="PRO_5018688738" evidence="1">
    <location>
        <begin position="24"/>
        <end position="93"/>
    </location>
</feature>
<dbReference type="AlphaFoldDB" id="A0A3Q0QRZ8"/>
<organism evidence="2 3">
    <name type="scientific">Amphilophus citrinellus</name>
    <name type="common">Midas cichlid</name>
    <name type="synonym">Cichlasoma citrinellum</name>
    <dbReference type="NCBI Taxonomy" id="61819"/>
    <lineage>
        <taxon>Eukaryota</taxon>
        <taxon>Metazoa</taxon>
        <taxon>Chordata</taxon>
        <taxon>Craniata</taxon>
        <taxon>Vertebrata</taxon>
        <taxon>Euteleostomi</taxon>
        <taxon>Actinopterygii</taxon>
        <taxon>Neopterygii</taxon>
        <taxon>Teleostei</taxon>
        <taxon>Neoteleostei</taxon>
        <taxon>Acanthomorphata</taxon>
        <taxon>Ovalentaria</taxon>
        <taxon>Cichlomorphae</taxon>
        <taxon>Cichliformes</taxon>
        <taxon>Cichlidae</taxon>
        <taxon>New World cichlids</taxon>
        <taxon>Cichlasomatinae</taxon>
        <taxon>Heroini</taxon>
        <taxon>Amphilophus</taxon>
    </lineage>
</organism>
<dbReference type="Ensembl" id="ENSACIT00000002270.1">
    <property type="protein sequence ID" value="ENSACIP00000002189.1"/>
    <property type="gene ID" value="ENSACIG00000001780.1"/>
</dbReference>